<evidence type="ECO:0000259" key="1">
    <source>
        <dbReference type="Pfam" id="PF16242"/>
    </source>
</evidence>
<reference evidence="2" key="1">
    <citation type="submission" date="2020-02" db="EMBL/GenBank/DDBJ databases">
        <authorList>
            <person name="Meier V. D."/>
        </authorList>
    </citation>
    <scope>NUCLEOTIDE SEQUENCE</scope>
    <source>
        <strain evidence="2">AVDCRST_MAG19</strain>
    </source>
</reference>
<evidence type="ECO:0000313" key="2">
    <source>
        <dbReference type="EMBL" id="CAA9555591.1"/>
    </source>
</evidence>
<protein>
    <submittedName>
        <fullName evidence="2">General stress protein</fullName>
    </submittedName>
</protein>
<organism evidence="2">
    <name type="scientific">uncultured Thermomicrobiales bacterium</name>
    <dbReference type="NCBI Taxonomy" id="1645740"/>
    <lineage>
        <taxon>Bacteria</taxon>
        <taxon>Pseudomonadati</taxon>
        <taxon>Thermomicrobiota</taxon>
        <taxon>Thermomicrobia</taxon>
        <taxon>Thermomicrobiales</taxon>
        <taxon>environmental samples</taxon>
    </lineage>
</organism>
<gene>
    <name evidence="2" type="ORF">AVDCRST_MAG19-1185</name>
</gene>
<dbReference type="InterPro" id="IPR038725">
    <property type="entry name" value="YdaG_split_barrel_FMN-bd"/>
</dbReference>
<dbReference type="PANTHER" id="PTHR34818">
    <property type="entry name" value="PROTEIN BLI-3"/>
    <property type="match status" value="1"/>
</dbReference>
<dbReference type="Pfam" id="PF16242">
    <property type="entry name" value="Pyrid_ox_like"/>
    <property type="match status" value="1"/>
</dbReference>
<name>A0A6J4URC2_9BACT</name>
<dbReference type="InterPro" id="IPR012349">
    <property type="entry name" value="Split_barrel_FMN-bd"/>
</dbReference>
<feature type="domain" description="General stress protein FMN-binding split barrel" evidence="1">
    <location>
        <begin position="2"/>
        <end position="87"/>
    </location>
</feature>
<dbReference type="PANTHER" id="PTHR34818:SF1">
    <property type="entry name" value="PROTEIN BLI-3"/>
    <property type="match status" value="1"/>
</dbReference>
<dbReference type="InterPro" id="IPR052917">
    <property type="entry name" value="Stress-Dev_Protein"/>
</dbReference>
<dbReference type="EMBL" id="CADCWL010000050">
    <property type="protein sequence ID" value="CAA9555591.1"/>
    <property type="molecule type" value="Genomic_DNA"/>
</dbReference>
<dbReference type="Gene3D" id="2.30.110.10">
    <property type="entry name" value="Electron Transport, Fmn-binding Protein, Chain A"/>
    <property type="match status" value="1"/>
</dbReference>
<accession>A0A6J4URC2</accession>
<proteinExistence type="predicted"/>
<dbReference type="SUPFAM" id="SSF50475">
    <property type="entry name" value="FMN-binding split barrel"/>
    <property type="match status" value="1"/>
</dbReference>
<dbReference type="AlphaFoldDB" id="A0A6J4URC2"/>
<sequence>MNISFADNDAQKWGSVSVTAAIVRDRAKMVELWNPILKAWFPKGLDEPDIALLTVEVDQAEYWDTASSKMVQLAGFVKAMATGQAADPGNNVKLDLTMA</sequence>